<gene>
    <name evidence="1" type="ORF">GPLA_0049</name>
</gene>
<dbReference type="AlphaFoldDB" id="K7A663"/>
<dbReference type="EMBL" id="BAER01000005">
    <property type="protein sequence ID" value="GAC30970.1"/>
    <property type="molecule type" value="Genomic_DNA"/>
</dbReference>
<reference evidence="2" key="1">
    <citation type="journal article" date="2014" name="Environ. Microbiol.">
        <title>Comparative genomics of the marine bacterial genus Glaciecola reveals the high degree of genomic diversity and genomic characteristic for cold adaptation.</title>
        <authorList>
            <person name="Qin Q.L."/>
            <person name="Xie B.B."/>
            <person name="Yu Y."/>
            <person name="Shu Y.L."/>
            <person name="Rong J.C."/>
            <person name="Zhang Y.J."/>
            <person name="Zhao D.L."/>
            <person name="Chen X.L."/>
            <person name="Zhang X.Y."/>
            <person name="Chen B."/>
            <person name="Zhou B.C."/>
            <person name="Zhang Y.Z."/>
        </authorList>
    </citation>
    <scope>NUCLEOTIDE SEQUENCE [LARGE SCALE GENOMIC DNA]</scope>
    <source>
        <strain evidence="2">LMG 21857</strain>
    </source>
</reference>
<accession>K7A663</accession>
<proteinExistence type="predicted"/>
<evidence type="ECO:0000313" key="2">
    <source>
        <dbReference type="Proteomes" id="UP000006322"/>
    </source>
</evidence>
<sequence length="40" mass="4392">MWPLALNVLLMQSMLIIDICLVSPLRDVSLASMGIATNFT</sequence>
<evidence type="ECO:0000313" key="1">
    <source>
        <dbReference type="EMBL" id="GAC30970.1"/>
    </source>
</evidence>
<organism evidence="1 2">
    <name type="scientific">Paraglaciecola polaris LMG 21857</name>
    <dbReference type="NCBI Taxonomy" id="1129793"/>
    <lineage>
        <taxon>Bacteria</taxon>
        <taxon>Pseudomonadati</taxon>
        <taxon>Pseudomonadota</taxon>
        <taxon>Gammaproteobacteria</taxon>
        <taxon>Alteromonadales</taxon>
        <taxon>Alteromonadaceae</taxon>
        <taxon>Paraglaciecola</taxon>
    </lineage>
</organism>
<keyword evidence="2" id="KW-1185">Reference proteome</keyword>
<protein>
    <submittedName>
        <fullName evidence="1">Uncharacterized protein</fullName>
    </submittedName>
</protein>
<comment type="caution">
    <text evidence="1">The sequence shown here is derived from an EMBL/GenBank/DDBJ whole genome shotgun (WGS) entry which is preliminary data.</text>
</comment>
<dbReference type="Proteomes" id="UP000006322">
    <property type="component" value="Unassembled WGS sequence"/>
</dbReference>
<name>K7A663_9ALTE</name>